<organism evidence="3 4">
    <name type="scientific">Actinomadura yumaensis</name>
    <dbReference type="NCBI Taxonomy" id="111807"/>
    <lineage>
        <taxon>Bacteria</taxon>
        <taxon>Bacillati</taxon>
        <taxon>Actinomycetota</taxon>
        <taxon>Actinomycetes</taxon>
        <taxon>Streptosporangiales</taxon>
        <taxon>Thermomonosporaceae</taxon>
        <taxon>Actinomadura</taxon>
    </lineage>
</organism>
<name>A0ABW2CQX4_9ACTN</name>
<feature type="signal peptide" evidence="2">
    <location>
        <begin position="1"/>
        <end position="26"/>
    </location>
</feature>
<evidence type="ECO:0000256" key="1">
    <source>
        <dbReference type="SAM" id="MobiDB-lite"/>
    </source>
</evidence>
<evidence type="ECO:0000313" key="3">
    <source>
        <dbReference type="EMBL" id="MFC6883361.1"/>
    </source>
</evidence>
<keyword evidence="4" id="KW-1185">Reference proteome</keyword>
<proteinExistence type="predicted"/>
<keyword evidence="2" id="KW-0732">Signal</keyword>
<reference evidence="4" key="1">
    <citation type="journal article" date="2019" name="Int. J. Syst. Evol. Microbiol.">
        <title>The Global Catalogue of Microorganisms (GCM) 10K type strain sequencing project: providing services to taxonomists for standard genome sequencing and annotation.</title>
        <authorList>
            <consortium name="The Broad Institute Genomics Platform"/>
            <consortium name="The Broad Institute Genome Sequencing Center for Infectious Disease"/>
            <person name="Wu L."/>
            <person name="Ma J."/>
        </authorList>
    </citation>
    <scope>NUCLEOTIDE SEQUENCE [LARGE SCALE GENOMIC DNA]</scope>
    <source>
        <strain evidence="4">JCM 3369</strain>
    </source>
</reference>
<feature type="region of interest" description="Disordered" evidence="1">
    <location>
        <begin position="30"/>
        <end position="50"/>
    </location>
</feature>
<accession>A0ABW2CQX4</accession>
<evidence type="ECO:0000313" key="4">
    <source>
        <dbReference type="Proteomes" id="UP001596380"/>
    </source>
</evidence>
<dbReference type="Proteomes" id="UP001596380">
    <property type="component" value="Unassembled WGS sequence"/>
</dbReference>
<feature type="chain" id="PRO_5045575117" description="Lipoprotein" evidence="2">
    <location>
        <begin position="27"/>
        <end position="130"/>
    </location>
</feature>
<evidence type="ECO:0000256" key="2">
    <source>
        <dbReference type="SAM" id="SignalP"/>
    </source>
</evidence>
<comment type="caution">
    <text evidence="3">The sequence shown here is derived from an EMBL/GenBank/DDBJ whole genome shotgun (WGS) entry which is preliminary data.</text>
</comment>
<dbReference type="RefSeq" id="WP_378063622.1">
    <property type="nucleotide sequence ID" value="NZ_JBHSXS010000019.1"/>
</dbReference>
<protein>
    <recommendedName>
        <fullName evidence="5">Lipoprotein</fullName>
    </recommendedName>
</protein>
<sequence>MQHQQHVFRRAVVAVAAAVVAASMTAACGGEESPVSASSPTPAPTAPKFDNATVRACRFAEQASEGASEASFQAAENAVEAASTSDVAALRDIAAKYTPTGSSLDSINSQTGVLKISTWCLDHGLSKPTG</sequence>
<gene>
    <name evidence="3" type="ORF">ACFQKB_26630</name>
</gene>
<evidence type="ECO:0008006" key="5">
    <source>
        <dbReference type="Google" id="ProtNLM"/>
    </source>
</evidence>
<dbReference type="EMBL" id="JBHSXS010000019">
    <property type="protein sequence ID" value="MFC6883361.1"/>
    <property type="molecule type" value="Genomic_DNA"/>
</dbReference>